<organism evidence="2 3">
    <name type="scientific">Collinsella ureilytica</name>
    <dbReference type="NCBI Taxonomy" id="2869515"/>
    <lineage>
        <taxon>Bacteria</taxon>
        <taxon>Bacillati</taxon>
        <taxon>Actinomycetota</taxon>
        <taxon>Coriobacteriia</taxon>
        <taxon>Coriobacteriales</taxon>
        <taxon>Coriobacteriaceae</taxon>
        <taxon>Collinsella</taxon>
    </lineage>
</organism>
<reference evidence="2 3" key="1">
    <citation type="submission" date="2021-08" db="EMBL/GenBank/DDBJ databases">
        <title>Collinsella faecalis sp. nov. isolated from swine faeces.</title>
        <authorList>
            <person name="Oh B.S."/>
            <person name="Lee J.H."/>
        </authorList>
    </citation>
    <scope>NUCLEOTIDE SEQUENCE [LARGE SCALE GENOMIC DNA]</scope>
    <source>
        <strain evidence="2 3">AGMB00827</strain>
    </source>
</reference>
<evidence type="ECO:0008006" key="4">
    <source>
        <dbReference type="Google" id="ProtNLM"/>
    </source>
</evidence>
<accession>A0ABS7MKJ9</accession>
<evidence type="ECO:0000313" key="3">
    <source>
        <dbReference type="Proteomes" id="UP000700908"/>
    </source>
</evidence>
<dbReference type="EMBL" id="JAIMFO010000007">
    <property type="protein sequence ID" value="MBY4797892.1"/>
    <property type="molecule type" value="Genomic_DNA"/>
</dbReference>
<feature type="transmembrane region" description="Helical" evidence="1">
    <location>
        <begin position="245"/>
        <end position="264"/>
    </location>
</feature>
<feature type="transmembrane region" description="Helical" evidence="1">
    <location>
        <begin position="79"/>
        <end position="95"/>
    </location>
</feature>
<feature type="transmembrane region" description="Helical" evidence="1">
    <location>
        <begin position="202"/>
        <end position="225"/>
    </location>
</feature>
<feature type="transmembrane region" description="Helical" evidence="1">
    <location>
        <begin position="129"/>
        <end position="151"/>
    </location>
</feature>
<feature type="transmembrane region" description="Helical" evidence="1">
    <location>
        <begin position="21"/>
        <end position="41"/>
    </location>
</feature>
<keyword evidence="1" id="KW-0472">Membrane</keyword>
<keyword evidence="3" id="KW-1185">Reference proteome</keyword>
<name>A0ABS7MKJ9_9ACTN</name>
<dbReference type="RefSeq" id="WP_222199620.1">
    <property type="nucleotide sequence ID" value="NZ_JAIMFO010000007.1"/>
</dbReference>
<feature type="transmembrane region" description="Helical" evidence="1">
    <location>
        <begin position="171"/>
        <end position="195"/>
    </location>
</feature>
<dbReference type="Proteomes" id="UP000700908">
    <property type="component" value="Unassembled WGS sequence"/>
</dbReference>
<evidence type="ECO:0000256" key="1">
    <source>
        <dbReference type="SAM" id="Phobius"/>
    </source>
</evidence>
<evidence type="ECO:0000313" key="2">
    <source>
        <dbReference type="EMBL" id="MBY4797892.1"/>
    </source>
</evidence>
<proteinExistence type="predicted"/>
<sequence length="276" mass="30346">MRALRMVALDLREGLRSIAGWYVALIGVCTLSFCSALLTLLAYGRPAVFSLGEALVFLSAGVPEQLLGQSEPVRIPVEWLIIFMLSLYMVLWYPYRDFHGFGSQIMVASGGRLAWWFSKCFWVCASILLYWMVAGVCAFICAFITGGALDLRVTDSLGYALTWNGSPLSDYHLICLYLCSVVVNTVALALIQLVISLIWHPLIAYVASLSILVLSVLIFDIPYLLGNQIMFLRNLASDGFGHDPIMGIVIGCSVIAMCVVVGAIRMPFIDIVDRGN</sequence>
<keyword evidence="1" id="KW-1133">Transmembrane helix</keyword>
<gene>
    <name evidence="2" type="ORF">K6V98_05950</name>
</gene>
<protein>
    <recommendedName>
        <fullName evidence="4">ABC transporter permease</fullName>
    </recommendedName>
</protein>
<comment type="caution">
    <text evidence="2">The sequence shown here is derived from an EMBL/GenBank/DDBJ whole genome shotgun (WGS) entry which is preliminary data.</text>
</comment>
<keyword evidence="1" id="KW-0812">Transmembrane</keyword>